<accession>A0AAN9QDJ0</accession>
<evidence type="ECO:0000313" key="2">
    <source>
        <dbReference type="Proteomes" id="UP001367508"/>
    </source>
</evidence>
<dbReference type="EMBL" id="JAYMYQ010000005">
    <property type="protein sequence ID" value="KAK7331217.1"/>
    <property type="molecule type" value="Genomic_DNA"/>
</dbReference>
<organism evidence="1 2">
    <name type="scientific">Canavalia gladiata</name>
    <name type="common">Sword bean</name>
    <name type="synonym">Dolichos gladiatus</name>
    <dbReference type="NCBI Taxonomy" id="3824"/>
    <lineage>
        <taxon>Eukaryota</taxon>
        <taxon>Viridiplantae</taxon>
        <taxon>Streptophyta</taxon>
        <taxon>Embryophyta</taxon>
        <taxon>Tracheophyta</taxon>
        <taxon>Spermatophyta</taxon>
        <taxon>Magnoliopsida</taxon>
        <taxon>eudicotyledons</taxon>
        <taxon>Gunneridae</taxon>
        <taxon>Pentapetalae</taxon>
        <taxon>rosids</taxon>
        <taxon>fabids</taxon>
        <taxon>Fabales</taxon>
        <taxon>Fabaceae</taxon>
        <taxon>Papilionoideae</taxon>
        <taxon>50 kb inversion clade</taxon>
        <taxon>NPAAA clade</taxon>
        <taxon>indigoferoid/millettioid clade</taxon>
        <taxon>Phaseoleae</taxon>
        <taxon>Canavalia</taxon>
    </lineage>
</organism>
<sequence>MHVSINLHMPWIASTYITNKHCNIKLGSWTPFLPFSGGNHPSLRASKQSGTWCGNTNKGKGTPMFMCLLSSNCSELERYSQTLTTLSLPALVVMVIWIKYDMKYIEEKISAEETHPWTENAIEKGFNGEAYISFKCFYLHFSIGDNAERYATGDEVFLILCFISSDDNLLIPLLLKQKKFPILAGLHETYKEIPAFREALPENQPDAEH</sequence>
<keyword evidence="2" id="KW-1185">Reference proteome</keyword>
<protein>
    <submittedName>
        <fullName evidence="1">Uncharacterized protein</fullName>
    </submittedName>
</protein>
<reference evidence="1 2" key="1">
    <citation type="submission" date="2024-01" db="EMBL/GenBank/DDBJ databases">
        <title>The genomes of 5 underutilized Papilionoideae crops provide insights into root nodulation and disease resistanc.</title>
        <authorList>
            <person name="Jiang F."/>
        </authorList>
    </citation>
    <scope>NUCLEOTIDE SEQUENCE [LARGE SCALE GENOMIC DNA]</scope>
    <source>
        <strain evidence="1">LVBAO_FW01</strain>
        <tissue evidence="1">Leaves</tissue>
    </source>
</reference>
<comment type="caution">
    <text evidence="1">The sequence shown here is derived from an EMBL/GenBank/DDBJ whole genome shotgun (WGS) entry which is preliminary data.</text>
</comment>
<proteinExistence type="predicted"/>
<dbReference type="SUPFAM" id="SSF47616">
    <property type="entry name" value="GST C-terminal domain-like"/>
    <property type="match status" value="1"/>
</dbReference>
<evidence type="ECO:0000313" key="1">
    <source>
        <dbReference type="EMBL" id="KAK7331217.1"/>
    </source>
</evidence>
<dbReference type="InterPro" id="IPR036282">
    <property type="entry name" value="Glutathione-S-Trfase_C_sf"/>
</dbReference>
<dbReference type="Proteomes" id="UP001367508">
    <property type="component" value="Unassembled WGS sequence"/>
</dbReference>
<gene>
    <name evidence="1" type="ORF">VNO77_25435</name>
</gene>
<dbReference type="Gene3D" id="1.20.1050.10">
    <property type="match status" value="1"/>
</dbReference>
<name>A0AAN9QDJ0_CANGL</name>
<dbReference type="AlphaFoldDB" id="A0AAN9QDJ0"/>